<reference evidence="3 4" key="1">
    <citation type="journal article" date="2019" name="Nat. Med.">
        <title>A library of human gut bacterial isolates paired with longitudinal multiomics data enables mechanistic microbiome research.</title>
        <authorList>
            <person name="Poyet M."/>
            <person name="Groussin M."/>
            <person name="Gibbons S.M."/>
            <person name="Avila-Pacheco J."/>
            <person name="Jiang X."/>
            <person name="Kearney S.M."/>
            <person name="Perrotta A.R."/>
            <person name="Berdy B."/>
            <person name="Zhao S."/>
            <person name="Lieberman T.D."/>
            <person name="Swanson P.K."/>
            <person name="Smith M."/>
            <person name="Roesemann S."/>
            <person name="Alexander J.E."/>
            <person name="Rich S.A."/>
            <person name="Livny J."/>
            <person name="Vlamakis H."/>
            <person name="Clish C."/>
            <person name="Bullock K."/>
            <person name="Deik A."/>
            <person name="Scott J."/>
            <person name="Pierce K.A."/>
            <person name="Xavier R.J."/>
            <person name="Alm E.J."/>
        </authorList>
    </citation>
    <scope>NUCLEOTIDE SEQUENCE [LARGE SCALE GENOMIC DNA]</scope>
    <source>
        <strain evidence="2 4">BIOML-A10</strain>
        <strain evidence="1 3">BIOML-A11</strain>
    </source>
</reference>
<protein>
    <submittedName>
        <fullName evidence="1">Uncharacterized protein</fullName>
    </submittedName>
</protein>
<evidence type="ECO:0000313" key="2">
    <source>
        <dbReference type="EMBL" id="MRZ07262.1"/>
    </source>
</evidence>
<accession>A0A6I2NAN0</accession>
<dbReference type="AlphaFoldDB" id="A0A6I2NAN0"/>
<evidence type="ECO:0000313" key="3">
    <source>
        <dbReference type="Proteomes" id="UP000450599"/>
    </source>
</evidence>
<dbReference type="Proteomes" id="UP000450599">
    <property type="component" value="Unassembled WGS sequence"/>
</dbReference>
<dbReference type="EMBL" id="WKMW01000007">
    <property type="protein sequence ID" value="MRY84357.1"/>
    <property type="molecule type" value="Genomic_DNA"/>
</dbReference>
<evidence type="ECO:0000313" key="4">
    <source>
        <dbReference type="Proteomes" id="UP000471216"/>
    </source>
</evidence>
<dbReference type="EMBL" id="WKMX01000012">
    <property type="protein sequence ID" value="MRZ07262.1"/>
    <property type="molecule type" value="Genomic_DNA"/>
</dbReference>
<evidence type="ECO:0000313" key="1">
    <source>
        <dbReference type="EMBL" id="MRY84357.1"/>
    </source>
</evidence>
<organism evidence="1 3">
    <name type="scientific">Parabacteroides distasonis</name>
    <dbReference type="NCBI Taxonomy" id="823"/>
    <lineage>
        <taxon>Bacteria</taxon>
        <taxon>Pseudomonadati</taxon>
        <taxon>Bacteroidota</taxon>
        <taxon>Bacteroidia</taxon>
        <taxon>Bacteroidales</taxon>
        <taxon>Tannerellaceae</taxon>
        <taxon>Parabacteroides</taxon>
    </lineage>
</organism>
<gene>
    <name evidence="2" type="ORF">GKD54_13815</name>
    <name evidence="1" type="ORF">GKD58_08835</name>
</gene>
<proteinExistence type="predicted"/>
<dbReference type="Proteomes" id="UP000471216">
    <property type="component" value="Unassembled WGS sequence"/>
</dbReference>
<sequence>MYRFILHLRHDRKLKHYKAMTNEDYMNNELAELEAMTEKEACEIYNVDYKAEAETYIREYWMYIA</sequence>
<name>A0A6I2NAN0_PARDI</name>
<comment type="caution">
    <text evidence="1">The sequence shown here is derived from an EMBL/GenBank/DDBJ whole genome shotgun (WGS) entry which is preliminary data.</text>
</comment>